<evidence type="ECO:0000313" key="2">
    <source>
        <dbReference type="EMBL" id="KAK8071017.1"/>
    </source>
</evidence>
<dbReference type="Proteomes" id="UP001433268">
    <property type="component" value="Unassembled WGS sequence"/>
</dbReference>
<reference evidence="2 3" key="1">
    <citation type="submission" date="2023-01" db="EMBL/GenBank/DDBJ databases">
        <title>Analysis of 21 Apiospora genomes using comparative genomics revels a genus with tremendous synthesis potential of carbohydrate active enzymes and secondary metabolites.</title>
        <authorList>
            <person name="Sorensen T."/>
        </authorList>
    </citation>
    <scope>NUCLEOTIDE SEQUENCE [LARGE SCALE GENOMIC DNA]</scope>
    <source>
        <strain evidence="2 3">CBS 114990</strain>
    </source>
</reference>
<sequence>MQQQPNVGILRSSLSHPVARESSEASTPAGIAFAVLMQQGYWSNPLPARAYCDRTIKRNWRLRVRSGIGEMLDARCLTPVVPQPQRNPDRPGMGRVEVSLISSFMQEAHRNLEKTASALPNGGWLPSIIGRRTGKYEKIGTTSTSRGLWVSSEPSGPANPTIPTRDVVEFTHVLDRAQVGQVPTACPVPSTSICKTSGLDSANPRYIENAPSEGSDGLWDSMG</sequence>
<organism evidence="2 3">
    <name type="scientific">Apiospora hydei</name>
    <dbReference type="NCBI Taxonomy" id="1337664"/>
    <lineage>
        <taxon>Eukaryota</taxon>
        <taxon>Fungi</taxon>
        <taxon>Dikarya</taxon>
        <taxon>Ascomycota</taxon>
        <taxon>Pezizomycotina</taxon>
        <taxon>Sordariomycetes</taxon>
        <taxon>Xylariomycetidae</taxon>
        <taxon>Amphisphaeriales</taxon>
        <taxon>Apiosporaceae</taxon>
        <taxon>Apiospora</taxon>
    </lineage>
</organism>
<accession>A0ABR1VJF3</accession>
<dbReference type="RefSeq" id="XP_066664825.1">
    <property type="nucleotide sequence ID" value="XM_066815535.1"/>
</dbReference>
<protein>
    <submittedName>
        <fullName evidence="2">Uncharacterized protein</fullName>
    </submittedName>
</protein>
<keyword evidence="3" id="KW-1185">Reference proteome</keyword>
<name>A0ABR1VJF3_9PEZI</name>
<evidence type="ECO:0000313" key="3">
    <source>
        <dbReference type="Proteomes" id="UP001433268"/>
    </source>
</evidence>
<proteinExistence type="predicted"/>
<dbReference type="EMBL" id="JAQQWN010000008">
    <property type="protein sequence ID" value="KAK8071017.1"/>
    <property type="molecule type" value="Genomic_DNA"/>
</dbReference>
<feature type="region of interest" description="Disordered" evidence="1">
    <location>
        <begin position="1"/>
        <end position="22"/>
    </location>
</feature>
<dbReference type="GeneID" id="92048595"/>
<feature type="region of interest" description="Disordered" evidence="1">
    <location>
        <begin position="204"/>
        <end position="223"/>
    </location>
</feature>
<gene>
    <name evidence="2" type="ORF">PG997_011220</name>
</gene>
<comment type="caution">
    <text evidence="2">The sequence shown here is derived from an EMBL/GenBank/DDBJ whole genome shotgun (WGS) entry which is preliminary data.</text>
</comment>
<evidence type="ECO:0000256" key="1">
    <source>
        <dbReference type="SAM" id="MobiDB-lite"/>
    </source>
</evidence>